<feature type="chain" id="PRO_5040517545" evidence="1">
    <location>
        <begin position="19"/>
        <end position="162"/>
    </location>
</feature>
<evidence type="ECO:0000313" key="3">
    <source>
        <dbReference type="Proteomes" id="UP000829364"/>
    </source>
</evidence>
<proteinExistence type="predicted"/>
<sequence length="162" mass="18306">MRPLFAVIMATIAPLVAASEIEDMWDVATWEWQSSCKDLSNRCATASIVAGRGNHPELIKYLLKKAEKLPDNATYVSGRHIMCYQVSNGPNGFCLFFENLQTAGEWTFTAQDVREGLLVMQEKMKHDNGCKKRCAAAWRRGWAPDQRLKLDYVTEKVCEGLC</sequence>
<dbReference type="Proteomes" id="UP000829364">
    <property type="component" value="Chromosome 1"/>
</dbReference>
<organism evidence="2 3">
    <name type="scientific">Purpureocillium takamizusanense</name>
    <dbReference type="NCBI Taxonomy" id="2060973"/>
    <lineage>
        <taxon>Eukaryota</taxon>
        <taxon>Fungi</taxon>
        <taxon>Dikarya</taxon>
        <taxon>Ascomycota</taxon>
        <taxon>Pezizomycotina</taxon>
        <taxon>Sordariomycetes</taxon>
        <taxon>Hypocreomycetidae</taxon>
        <taxon>Hypocreales</taxon>
        <taxon>Ophiocordycipitaceae</taxon>
        <taxon>Purpureocillium</taxon>
    </lineage>
</organism>
<dbReference type="AlphaFoldDB" id="A0A9Q8Q9R6"/>
<protein>
    <submittedName>
        <fullName evidence="2">Uncharacterized protein</fullName>
    </submittedName>
</protein>
<keyword evidence="3" id="KW-1185">Reference proteome</keyword>
<feature type="signal peptide" evidence="1">
    <location>
        <begin position="1"/>
        <end position="18"/>
    </location>
</feature>
<gene>
    <name evidence="2" type="ORF">JDV02_001685</name>
</gene>
<evidence type="ECO:0000256" key="1">
    <source>
        <dbReference type="SAM" id="SignalP"/>
    </source>
</evidence>
<dbReference type="EMBL" id="CP086354">
    <property type="protein sequence ID" value="UNI15119.1"/>
    <property type="molecule type" value="Genomic_DNA"/>
</dbReference>
<keyword evidence="1" id="KW-0732">Signal</keyword>
<dbReference type="GeneID" id="72063647"/>
<dbReference type="KEGG" id="ptkz:JDV02_001685"/>
<accession>A0A9Q8Q9R6</accession>
<dbReference type="RefSeq" id="XP_047838600.1">
    <property type="nucleotide sequence ID" value="XM_047982634.1"/>
</dbReference>
<evidence type="ECO:0000313" key="2">
    <source>
        <dbReference type="EMBL" id="UNI15119.1"/>
    </source>
</evidence>
<name>A0A9Q8Q9R6_9HYPO</name>
<reference evidence="2" key="1">
    <citation type="submission" date="2021-11" db="EMBL/GenBank/DDBJ databases">
        <title>Purpureocillium_takamizusanense_genome.</title>
        <authorList>
            <person name="Nguyen N.-H."/>
        </authorList>
    </citation>
    <scope>NUCLEOTIDE SEQUENCE</scope>
    <source>
        <strain evidence="2">PT3</strain>
    </source>
</reference>